<comment type="caution">
    <text evidence="3">The sequence shown here is derived from an EMBL/GenBank/DDBJ whole genome shotgun (WGS) entry which is preliminary data.</text>
</comment>
<keyword evidence="1" id="KW-0813">Transport</keyword>
<evidence type="ECO:0000313" key="4">
    <source>
        <dbReference type="Proteomes" id="UP000051054"/>
    </source>
</evidence>
<dbReference type="InterPro" id="IPR026022">
    <property type="entry name" value="PhoU_dom"/>
</dbReference>
<feature type="domain" description="PhoU" evidence="2">
    <location>
        <begin position="121"/>
        <end position="205"/>
    </location>
</feature>
<reference evidence="3 4" key="1">
    <citation type="journal article" date="2015" name="Genome Announc.">
        <title>Expanding the biotechnology potential of lactobacilli through comparative genomics of 213 strains and associated genera.</title>
        <authorList>
            <person name="Sun Z."/>
            <person name="Harris H.M."/>
            <person name="McCann A."/>
            <person name="Guo C."/>
            <person name="Argimon S."/>
            <person name="Zhang W."/>
            <person name="Yang X."/>
            <person name="Jeffery I.B."/>
            <person name="Cooney J.C."/>
            <person name="Kagawa T.F."/>
            <person name="Liu W."/>
            <person name="Song Y."/>
            <person name="Salvetti E."/>
            <person name="Wrobel A."/>
            <person name="Rasinkangas P."/>
            <person name="Parkhill J."/>
            <person name="Rea M.C."/>
            <person name="O'Sullivan O."/>
            <person name="Ritari J."/>
            <person name="Douillard F.P."/>
            <person name="Paul Ross R."/>
            <person name="Yang R."/>
            <person name="Briner A.E."/>
            <person name="Felis G.E."/>
            <person name="de Vos W.M."/>
            <person name="Barrangou R."/>
            <person name="Klaenhammer T.R."/>
            <person name="Caufield P.W."/>
            <person name="Cui Y."/>
            <person name="Zhang H."/>
            <person name="O'Toole P.W."/>
        </authorList>
    </citation>
    <scope>NUCLEOTIDE SEQUENCE [LARGE SCALE GENOMIC DNA]</scope>
    <source>
        <strain evidence="3 4">DSM 18933</strain>
    </source>
</reference>
<dbReference type="eggNOG" id="COG0704">
    <property type="taxonomic scope" value="Bacteria"/>
</dbReference>
<protein>
    <recommendedName>
        <fullName evidence="1">Phosphate-specific transport system accessory protein PhoU</fullName>
    </recommendedName>
</protein>
<dbReference type="PANTHER" id="PTHR42930">
    <property type="entry name" value="PHOSPHATE-SPECIFIC TRANSPORT SYSTEM ACCESSORY PROTEIN PHOU"/>
    <property type="match status" value="1"/>
</dbReference>
<evidence type="ECO:0000256" key="1">
    <source>
        <dbReference type="PIRNR" id="PIRNR003107"/>
    </source>
</evidence>
<dbReference type="PANTHER" id="PTHR42930:SF3">
    <property type="entry name" value="PHOSPHATE-SPECIFIC TRANSPORT SYSTEM ACCESSORY PROTEIN PHOU"/>
    <property type="match status" value="1"/>
</dbReference>
<name>A0A0R1WN71_9LACO</name>
<dbReference type="GO" id="GO:0006817">
    <property type="term" value="P:phosphate ion transport"/>
    <property type="evidence" value="ECO:0007669"/>
    <property type="project" value="UniProtKB-KW"/>
</dbReference>
<dbReference type="AlphaFoldDB" id="A0A0R1WN71"/>
<dbReference type="InterPro" id="IPR028366">
    <property type="entry name" value="PhoU"/>
</dbReference>
<dbReference type="SUPFAM" id="SSF109755">
    <property type="entry name" value="PhoU-like"/>
    <property type="match status" value="1"/>
</dbReference>
<feature type="domain" description="PhoU" evidence="2">
    <location>
        <begin position="18"/>
        <end position="104"/>
    </location>
</feature>
<keyword evidence="4" id="KW-1185">Reference proteome</keyword>
<dbReference type="OrthoDB" id="9814256at2"/>
<dbReference type="Pfam" id="PF01895">
    <property type="entry name" value="PhoU"/>
    <property type="match status" value="2"/>
</dbReference>
<comment type="subunit">
    <text evidence="1">Homodimer.</text>
</comment>
<dbReference type="Proteomes" id="UP000051054">
    <property type="component" value="Unassembled WGS sequence"/>
</dbReference>
<proteinExistence type="inferred from homology"/>
<evidence type="ECO:0000259" key="2">
    <source>
        <dbReference type="Pfam" id="PF01895"/>
    </source>
</evidence>
<keyword evidence="1" id="KW-0963">Cytoplasm</keyword>
<dbReference type="GO" id="GO:0045936">
    <property type="term" value="P:negative regulation of phosphate metabolic process"/>
    <property type="evidence" value="ECO:0007669"/>
    <property type="project" value="InterPro"/>
</dbReference>
<dbReference type="PIRSF" id="PIRSF003107">
    <property type="entry name" value="PhoU"/>
    <property type="match status" value="1"/>
</dbReference>
<sequence>MNQRFLRQMKHIHRDYIDMGFETAKAIEMAIEAYDKHDEELAQQVIENDEKINEYEIKLEKRTSQLIALQQPVATNLRKVIAVLKSTSDIERIADHAVAIAKAVKRIDEQMQHEEIEKITLEMSQKTIRNLQEMMQIVTTVDEQKAIEIAQATQETRAVRRHVRKLIIDEIQRNPQFAAEGLDYMDVVLHLGRMNGYIVNLAEWVIYQKNGKITELTF</sequence>
<dbReference type="InterPro" id="IPR038078">
    <property type="entry name" value="PhoU-like_sf"/>
</dbReference>
<dbReference type="Gene3D" id="1.20.58.220">
    <property type="entry name" value="Phosphate transport system protein phou homolog 2, domain 2"/>
    <property type="match status" value="1"/>
</dbReference>
<dbReference type="RefSeq" id="WP_025022547.1">
    <property type="nucleotide sequence ID" value="NZ_AZGD01000081.1"/>
</dbReference>
<dbReference type="NCBIfam" id="TIGR02135">
    <property type="entry name" value="phoU_full"/>
    <property type="match status" value="1"/>
</dbReference>
<dbReference type="PATRIC" id="fig|1423755.3.peg.437"/>
<dbReference type="EMBL" id="AZGD01000081">
    <property type="protein sequence ID" value="KRM19230.1"/>
    <property type="molecule type" value="Genomic_DNA"/>
</dbReference>
<evidence type="ECO:0000313" key="3">
    <source>
        <dbReference type="EMBL" id="KRM19230.1"/>
    </source>
</evidence>
<dbReference type="GO" id="GO:0030643">
    <property type="term" value="P:intracellular phosphate ion homeostasis"/>
    <property type="evidence" value="ECO:0007669"/>
    <property type="project" value="InterPro"/>
</dbReference>
<keyword evidence="1" id="KW-0592">Phosphate transport</keyword>
<comment type="function">
    <text evidence="1">Plays a role in the regulation of phosphate uptake.</text>
</comment>
<comment type="subcellular location">
    <subcellularLocation>
        <location evidence="1">Cytoplasm</location>
    </subcellularLocation>
</comment>
<accession>A0A0R1WN71</accession>
<organism evidence="3 4">
    <name type="scientific">Ligilactobacillus hayakitensis DSM 18933 = JCM 14209</name>
    <dbReference type="NCBI Taxonomy" id="1423755"/>
    <lineage>
        <taxon>Bacteria</taxon>
        <taxon>Bacillati</taxon>
        <taxon>Bacillota</taxon>
        <taxon>Bacilli</taxon>
        <taxon>Lactobacillales</taxon>
        <taxon>Lactobacillaceae</taxon>
        <taxon>Ligilactobacillus</taxon>
    </lineage>
</organism>
<dbReference type="STRING" id="1423755.FC40_GL000394"/>
<gene>
    <name evidence="3" type="ORF">FC40_GL000394</name>
</gene>
<comment type="similarity">
    <text evidence="1">Belongs to the PhoU family.</text>
</comment>
<dbReference type="GO" id="GO:0005737">
    <property type="term" value="C:cytoplasm"/>
    <property type="evidence" value="ECO:0007669"/>
    <property type="project" value="UniProtKB-SubCell"/>
</dbReference>